<dbReference type="InterPro" id="IPR002903">
    <property type="entry name" value="RsmH"/>
</dbReference>
<comment type="catalytic activity">
    <reaction evidence="6">
        <text>cytidine(1402) in 16S rRNA + S-adenosyl-L-methionine = N(4)-methylcytidine(1402) in 16S rRNA + S-adenosyl-L-homocysteine + H(+)</text>
        <dbReference type="Rhea" id="RHEA:42928"/>
        <dbReference type="Rhea" id="RHEA-COMP:10286"/>
        <dbReference type="Rhea" id="RHEA-COMP:10287"/>
        <dbReference type="ChEBI" id="CHEBI:15378"/>
        <dbReference type="ChEBI" id="CHEBI:57856"/>
        <dbReference type="ChEBI" id="CHEBI:59789"/>
        <dbReference type="ChEBI" id="CHEBI:74506"/>
        <dbReference type="ChEBI" id="CHEBI:82748"/>
        <dbReference type="EC" id="2.1.1.199"/>
    </reaction>
</comment>
<dbReference type="STRING" id="1921549.GCA_900128825_00144"/>
<dbReference type="InterPro" id="IPR029063">
    <property type="entry name" value="SAM-dependent_MTases_sf"/>
</dbReference>
<dbReference type="Pfam" id="PF01795">
    <property type="entry name" value="Methyltransf_5"/>
    <property type="match status" value="1"/>
</dbReference>
<dbReference type="GO" id="GO:0005737">
    <property type="term" value="C:cytoplasm"/>
    <property type="evidence" value="ECO:0007669"/>
    <property type="project" value="UniProtKB-SubCell"/>
</dbReference>
<accession>A0A3B1E7T1</accession>
<feature type="binding site" evidence="6">
    <location>
        <position position="104"/>
    </location>
    <ligand>
        <name>S-adenosyl-L-methionine</name>
        <dbReference type="ChEBI" id="CHEBI:59789"/>
    </ligand>
</feature>
<dbReference type="PANTHER" id="PTHR11265:SF0">
    <property type="entry name" value="12S RRNA N4-METHYLCYTIDINE METHYLTRANSFERASE"/>
    <property type="match status" value="1"/>
</dbReference>
<evidence type="ECO:0000313" key="8">
    <source>
        <dbReference type="Proteomes" id="UP000271849"/>
    </source>
</evidence>
<protein>
    <recommendedName>
        <fullName evidence="6">Ribosomal RNA small subunit methyltransferase H</fullName>
        <ecNumber evidence="6">2.1.1.199</ecNumber>
    </recommendedName>
    <alternativeName>
        <fullName evidence="6">16S rRNA m(4)C1402 methyltransferase</fullName>
    </alternativeName>
    <alternativeName>
        <fullName evidence="6">rRNA (cytosine-N(4)-)-methyltransferase RsmH</fullName>
    </alternativeName>
</protein>
<evidence type="ECO:0000313" key="7">
    <source>
        <dbReference type="EMBL" id="VAX76447.1"/>
    </source>
</evidence>
<dbReference type="GO" id="GO:0071424">
    <property type="term" value="F:rRNA (cytosine-N4-)-methyltransferase activity"/>
    <property type="evidence" value="ECO:0007669"/>
    <property type="project" value="UniProtKB-UniRule"/>
</dbReference>
<dbReference type="GO" id="GO:0070475">
    <property type="term" value="P:rRNA base methylation"/>
    <property type="evidence" value="ECO:0007669"/>
    <property type="project" value="UniProtKB-UniRule"/>
</dbReference>
<keyword evidence="3 6" id="KW-0489">Methyltransferase</keyword>
<dbReference type="Gene3D" id="3.40.50.150">
    <property type="entry name" value="Vaccinia Virus protein VP39"/>
    <property type="match status" value="1"/>
</dbReference>
<dbReference type="AlphaFoldDB" id="A0A3B1E7T1"/>
<proteinExistence type="inferred from homology"/>
<keyword evidence="4 6" id="KW-0808">Transferase</keyword>
<dbReference type="Proteomes" id="UP000271849">
    <property type="component" value="Chromosome"/>
</dbReference>
<evidence type="ECO:0000256" key="1">
    <source>
        <dbReference type="ARBA" id="ARBA00010396"/>
    </source>
</evidence>
<dbReference type="PANTHER" id="PTHR11265">
    <property type="entry name" value="S-ADENOSYL-METHYLTRANSFERASE MRAW"/>
    <property type="match status" value="1"/>
</dbReference>
<gene>
    <name evidence="6 7" type="primary">rsmH</name>
    <name evidence="7" type="ORF">BUCINSTRO3249_0145</name>
</gene>
<dbReference type="EMBL" id="LR025085">
    <property type="protein sequence ID" value="VAX76447.1"/>
    <property type="molecule type" value="Genomic_DNA"/>
</dbReference>
<name>A0A3B1E7T1_9GAMM</name>
<keyword evidence="2 6" id="KW-0698">rRNA processing</keyword>
<dbReference type="SUPFAM" id="SSF81799">
    <property type="entry name" value="Putative methyltransferase TM0872, insert domain"/>
    <property type="match status" value="1"/>
</dbReference>
<feature type="binding site" evidence="6">
    <location>
        <position position="97"/>
    </location>
    <ligand>
        <name>S-adenosyl-L-methionine</name>
        <dbReference type="ChEBI" id="CHEBI:59789"/>
    </ligand>
</feature>
<dbReference type="Gene3D" id="1.10.150.170">
    <property type="entry name" value="Putative methyltransferase TM0872, insert domain"/>
    <property type="match status" value="1"/>
</dbReference>
<dbReference type="InterPro" id="IPR023397">
    <property type="entry name" value="SAM-dep_MeTrfase_MraW_recog"/>
</dbReference>
<organism evidence="7 8">
    <name type="scientific">Buchnera aphidicola</name>
    <name type="common">Cinara strobi</name>
    <dbReference type="NCBI Taxonomy" id="1921549"/>
    <lineage>
        <taxon>Bacteria</taxon>
        <taxon>Pseudomonadati</taxon>
        <taxon>Pseudomonadota</taxon>
        <taxon>Gammaproteobacteria</taxon>
        <taxon>Enterobacterales</taxon>
        <taxon>Erwiniaceae</taxon>
        <taxon>Buchnera</taxon>
    </lineage>
</organism>
<comment type="subcellular location">
    <subcellularLocation>
        <location evidence="6">Cytoplasm</location>
    </subcellularLocation>
</comment>
<evidence type="ECO:0000256" key="6">
    <source>
        <dbReference type="HAMAP-Rule" id="MF_01007"/>
    </source>
</evidence>
<dbReference type="OrthoDB" id="9806637at2"/>
<comment type="function">
    <text evidence="6">Specifically methylates the N4 position of cytidine in position 1402 (C1402) of 16S rRNA.</text>
</comment>
<keyword evidence="6" id="KW-0963">Cytoplasm</keyword>
<sequence length="307" mass="35614">MKHIPVLLKESITALKIKRTGIYVDGTFGAGGHSLEILKNIGKSGKLYAIDQDLSAVKLGKKIYDPRFFIKHGSFSERIKDIYIKHCNNKINGILLDLGVSSIQLNTANRGFSFMKDGLLDMRMNTSTGIPAWLWLKKSNQKKIEFVLKNFGEEKYAKKISFSIIERNKQKTITRTLDLVDIINKSIPRKYQHKHPATRTFQAIRIYINNEIQELKKILKISIKILANKSRLVIICFHSIENRIVKNFFKKYSQYPFFPKGFPITHKKMQKYKNKKIKIIKKIKPNQIEVKKNPRSRSAILRIAEIL</sequence>
<dbReference type="RefSeq" id="WP_158349030.1">
    <property type="nucleotide sequence ID" value="NZ_LR025085.1"/>
</dbReference>
<dbReference type="HAMAP" id="MF_01007">
    <property type="entry name" value="16SrRNA_methyltr_H"/>
    <property type="match status" value="1"/>
</dbReference>
<evidence type="ECO:0000256" key="3">
    <source>
        <dbReference type="ARBA" id="ARBA00022603"/>
    </source>
</evidence>
<dbReference type="EC" id="2.1.1.199" evidence="6"/>
<evidence type="ECO:0000256" key="2">
    <source>
        <dbReference type="ARBA" id="ARBA00022552"/>
    </source>
</evidence>
<dbReference type="SUPFAM" id="SSF53335">
    <property type="entry name" value="S-adenosyl-L-methionine-dependent methyltransferases"/>
    <property type="match status" value="1"/>
</dbReference>
<keyword evidence="5 6" id="KW-0949">S-adenosyl-L-methionine</keyword>
<feature type="binding site" evidence="6">
    <location>
        <begin position="31"/>
        <end position="33"/>
    </location>
    <ligand>
        <name>S-adenosyl-L-methionine</name>
        <dbReference type="ChEBI" id="CHEBI:59789"/>
    </ligand>
</feature>
<feature type="binding site" evidence="6">
    <location>
        <position position="51"/>
    </location>
    <ligand>
        <name>S-adenosyl-L-methionine</name>
        <dbReference type="ChEBI" id="CHEBI:59789"/>
    </ligand>
</feature>
<feature type="binding site" evidence="6">
    <location>
        <position position="75"/>
    </location>
    <ligand>
        <name>S-adenosyl-L-methionine</name>
        <dbReference type="ChEBI" id="CHEBI:59789"/>
    </ligand>
</feature>
<evidence type="ECO:0000256" key="4">
    <source>
        <dbReference type="ARBA" id="ARBA00022679"/>
    </source>
</evidence>
<dbReference type="PIRSF" id="PIRSF004486">
    <property type="entry name" value="MraW"/>
    <property type="match status" value="1"/>
</dbReference>
<comment type="similarity">
    <text evidence="1 6">Belongs to the methyltransferase superfamily. RsmH family.</text>
</comment>
<reference evidence="8" key="1">
    <citation type="submission" date="2018-09" db="EMBL/GenBank/DDBJ databases">
        <authorList>
            <person name="Manzano-Marin A."/>
            <person name="Manzano-Marin A."/>
        </authorList>
    </citation>
    <scope>NUCLEOTIDE SEQUENCE [LARGE SCALE GENOMIC DNA]</scope>
    <source>
        <strain evidence="8">BuCistrobi</strain>
    </source>
</reference>
<evidence type="ECO:0000256" key="5">
    <source>
        <dbReference type="ARBA" id="ARBA00022691"/>
    </source>
</evidence>
<dbReference type="NCBIfam" id="TIGR00006">
    <property type="entry name" value="16S rRNA (cytosine(1402)-N(4))-methyltransferase RsmH"/>
    <property type="match status" value="1"/>
</dbReference>